<accession>A0AAJ7RTS3</accession>
<dbReference type="KEGG" id="ccin:112495174"/>
<gene>
    <name evidence="3" type="primary">LOC112495174</name>
</gene>
<feature type="region of interest" description="Disordered" evidence="1">
    <location>
        <begin position="1046"/>
        <end position="1087"/>
    </location>
</feature>
<feature type="compositionally biased region" description="Low complexity" evidence="1">
    <location>
        <begin position="540"/>
        <end position="566"/>
    </location>
</feature>
<feature type="compositionally biased region" description="Polar residues" evidence="1">
    <location>
        <begin position="99"/>
        <end position="122"/>
    </location>
</feature>
<feature type="compositionally biased region" description="Low complexity" evidence="1">
    <location>
        <begin position="218"/>
        <end position="230"/>
    </location>
</feature>
<feature type="compositionally biased region" description="Polar residues" evidence="1">
    <location>
        <begin position="913"/>
        <end position="928"/>
    </location>
</feature>
<feature type="compositionally biased region" description="Basic and acidic residues" evidence="1">
    <location>
        <begin position="678"/>
        <end position="690"/>
    </location>
</feature>
<keyword evidence="2" id="KW-1185">Reference proteome</keyword>
<feature type="region of interest" description="Disordered" evidence="1">
    <location>
        <begin position="752"/>
        <end position="774"/>
    </location>
</feature>
<feature type="region of interest" description="Disordered" evidence="1">
    <location>
        <begin position="92"/>
        <end position="122"/>
    </location>
</feature>
<feature type="region of interest" description="Disordered" evidence="1">
    <location>
        <begin position="612"/>
        <end position="701"/>
    </location>
</feature>
<dbReference type="GeneID" id="112495174"/>
<feature type="region of interest" description="Disordered" evidence="1">
    <location>
        <begin position="835"/>
        <end position="876"/>
    </location>
</feature>
<evidence type="ECO:0000313" key="2">
    <source>
        <dbReference type="Proteomes" id="UP000694920"/>
    </source>
</evidence>
<proteinExistence type="predicted"/>
<feature type="compositionally biased region" description="Polar residues" evidence="1">
    <location>
        <begin position="1055"/>
        <end position="1079"/>
    </location>
</feature>
<feature type="compositionally biased region" description="Polar residues" evidence="1">
    <location>
        <begin position="850"/>
        <end position="860"/>
    </location>
</feature>
<feature type="compositionally biased region" description="Basic and acidic residues" evidence="1">
    <location>
        <begin position="835"/>
        <end position="844"/>
    </location>
</feature>
<name>A0AAJ7RTS3_CEPCN</name>
<feature type="compositionally biased region" description="Basic and acidic residues" evidence="1">
    <location>
        <begin position="205"/>
        <end position="217"/>
    </location>
</feature>
<feature type="region of interest" description="Disordered" evidence="1">
    <location>
        <begin position="538"/>
        <end position="591"/>
    </location>
</feature>
<dbReference type="RefSeq" id="XP_024946306.1">
    <property type="nucleotide sequence ID" value="XM_025090538.1"/>
</dbReference>
<feature type="compositionally biased region" description="Polar residues" evidence="1">
    <location>
        <begin position="665"/>
        <end position="674"/>
    </location>
</feature>
<feature type="region of interest" description="Disordered" evidence="1">
    <location>
        <begin position="893"/>
        <end position="964"/>
    </location>
</feature>
<dbReference type="Proteomes" id="UP000694920">
    <property type="component" value="Unplaced"/>
</dbReference>
<protein>
    <submittedName>
        <fullName evidence="3">Uncharacterized protein LOC112495174 isoform X1</fullName>
    </submittedName>
</protein>
<feature type="compositionally biased region" description="Polar residues" evidence="1">
    <location>
        <begin position="580"/>
        <end position="591"/>
    </location>
</feature>
<reference evidence="3" key="1">
    <citation type="submission" date="2025-08" db="UniProtKB">
        <authorList>
            <consortium name="RefSeq"/>
        </authorList>
    </citation>
    <scope>IDENTIFICATION</scope>
</reference>
<evidence type="ECO:0000313" key="3">
    <source>
        <dbReference type="RefSeq" id="XP_024946306.1"/>
    </source>
</evidence>
<organism evidence="2 3">
    <name type="scientific">Cephus cinctus</name>
    <name type="common">Wheat stem sawfly</name>
    <dbReference type="NCBI Taxonomy" id="211228"/>
    <lineage>
        <taxon>Eukaryota</taxon>
        <taxon>Metazoa</taxon>
        <taxon>Ecdysozoa</taxon>
        <taxon>Arthropoda</taxon>
        <taxon>Hexapoda</taxon>
        <taxon>Insecta</taxon>
        <taxon>Pterygota</taxon>
        <taxon>Neoptera</taxon>
        <taxon>Endopterygota</taxon>
        <taxon>Hymenoptera</taxon>
        <taxon>Cephoidea</taxon>
        <taxon>Cephidae</taxon>
        <taxon>Cephus</taxon>
    </lineage>
</organism>
<sequence>MNQLRYFFGLHVPRRVPSNAVATCGNNTGEKCIRKRYFKSRILKSVQSDNFLRRNFEVNKISKITTNRYQDSRKSNSKSLLRIKSKTGQLEIARKSKSTKIQNTARQNKKSSQSNIPQSNAYSLSQISTFKSDSKNQTTYSKKHMEKSKTLDSKNATLLLNIEKYPRSYAKLIANYAEDLRINPNDESRSTNELSFRRYDESKKFSQVRRSKDDFGSRRQGSSTSSTRDSTGLRDSEKYSEWLGVMEATLRGLKSNANLNEGAKIMKDTKFDEAEVLEFVDRNADWLDEVVAAHVAQKKPKPMTNKNELVSAAKSARGFATKSEITSDKKLTVGDRTIHPDPIPSKREYLLEYLIGEKSDTNFKIKMKSVTETNLGSEVTLRLGPSASGLSVNLKGSSVSLNLESLNDIGNIKNVPEVQDYYDLSKSKLRNDLTDKTLDKQNTGSSVYITVNEEQHPAEGTSGNVRQIEIRINGKMGKEVKSLSSRNDEVANSVGNVEIVLPTFVKGKEEFLKEGERRGSFLNLQISSGRDQSVDMALKGVSSSGSPGAGAASTGSIGSRGNTAGSSSGGSKSGPKDPKLQSNLQHDVENNQTVIRITSRVLPWWASPDSFKFTKNSGGTSGSGSTEAGKAPSRSQSTNQVDRSRKLPDKFSSSVAKDKEPLRKSQISKSQSYGNIVEKTKMANNEKTDSQQKLAVGSISRKRSQIQNGFGISRGRSRKRRRSVSAITKIIKNEIKKKNDRISAKVDNAMSRKGSDLNIPKKQENFGNKMNDLRSRRTGGTEVIKMPEKMDATGNRVGKKLIDTSDVTSKIQNQKKATVAVNKVKPYIAEKSDASKAKSTKIEGSKMAGTHNTTSKNLNKVSEGVSGVSTLPGVKSDADMKVTDKIEIKPNKKLDISSSSNSKNVKVEKSKDILQNNEVNKGKSSGNTDPAAEANKPGSSGSMKIPETNNKKKLGENVSTGVQLSNVSRNTKSIFQEKAKSEIFSKNDKGVSKVSWFSPSKMISKKDTKIDMTTVETSKDTNSVEMKSQKNIPKISSYVKSNILSKENIKKDQNHSATSMRQNSNSNFGSTNLKSSQSKLKVDPLKPISKNDDGTLIDYGLKVMSRKKSKKGLNESKVSDGINMVVKNKSVNKNPLKVNENHSGFVAIGKTEIYKNKGKTHVVERKASLTQIPRLKIVLEPMKKVKNITKENETTYAQISKKDEKIIKNLVNFSSIPEIDRSATRTTNQTTSGSSVIKKYATQSRKSAASKISITTLPANNKQNLNKISESSRNPEITKMTISENSQHPSISENDVRPEKDLIYAIWLERFDRKITKDKIAKSKPPKS</sequence>
<evidence type="ECO:0000256" key="1">
    <source>
        <dbReference type="SAM" id="MobiDB-lite"/>
    </source>
</evidence>
<feature type="region of interest" description="Disordered" evidence="1">
    <location>
        <begin position="205"/>
        <end position="233"/>
    </location>
</feature>
<feature type="compositionally biased region" description="Basic and acidic residues" evidence="1">
    <location>
        <begin position="753"/>
        <end position="764"/>
    </location>
</feature>